<dbReference type="SUPFAM" id="SSF81383">
    <property type="entry name" value="F-box domain"/>
    <property type="match status" value="1"/>
</dbReference>
<reference evidence="3 4" key="1">
    <citation type="journal article" date="2016" name="Mol. Biol. Evol.">
        <title>Comparative Genomics of Early-Diverging Mushroom-Forming Fungi Provides Insights into the Origins of Lignocellulose Decay Capabilities.</title>
        <authorList>
            <person name="Nagy L.G."/>
            <person name="Riley R."/>
            <person name="Tritt A."/>
            <person name="Adam C."/>
            <person name="Daum C."/>
            <person name="Floudas D."/>
            <person name="Sun H."/>
            <person name="Yadav J.S."/>
            <person name="Pangilinan J."/>
            <person name="Larsson K.H."/>
            <person name="Matsuura K."/>
            <person name="Barry K."/>
            <person name="Labutti K."/>
            <person name="Kuo R."/>
            <person name="Ohm R.A."/>
            <person name="Bhattacharya S.S."/>
            <person name="Shirouzu T."/>
            <person name="Yoshinaga Y."/>
            <person name="Martin F.M."/>
            <person name="Grigoriev I.V."/>
            <person name="Hibbett D.S."/>
        </authorList>
    </citation>
    <scope>NUCLEOTIDE SEQUENCE [LARGE SCALE GENOMIC DNA]</scope>
    <source>
        <strain evidence="3 4">TUFC12733</strain>
    </source>
</reference>
<feature type="compositionally biased region" description="Polar residues" evidence="1">
    <location>
        <begin position="370"/>
        <end position="395"/>
    </location>
</feature>
<evidence type="ECO:0000256" key="1">
    <source>
        <dbReference type="SAM" id="MobiDB-lite"/>
    </source>
</evidence>
<dbReference type="Pfam" id="PF12937">
    <property type="entry name" value="F-box-like"/>
    <property type="match status" value="1"/>
</dbReference>
<dbReference type="InterPro" id="IPR036047">
    <property type="entry name" value="F-box-like_dom_sf"/>
</dbReference>
<dbReference type="EMBL" id="KV417277">
    <property type="protein sequence ID" value="KZO98094.1"/>
    <property type="molecule type" value="Genomic_DNA"/>
</dbReference>
<feature type="region of interest" description="Disordered" evidence="1">
    <location>
        <begin position="296"/>
        <end position="319"/>
    </location>
</feature>
<evidence type="ECO:0000313" key="3">
    <source>
        <dbReference type="EMBL" id="KZO98094.1"/>
    </source>
</evidence>
<sequence length="533" mass="58572">MTATEQPLCPLDILPVELFASILSELDLASLISASTVSSLFRSVIASPLLNPWRQPIRRVLLADEPYPPEFSQLGARLIVPRHNWIEILALARLEWILLSATVPSLPEQMWEEAFNRRWLPGMRKWKKLGNWQEAYKRTAMRIWHRLNSSCTSDESWCRYVVLNRNGSANLCEAYSRTFNPLAVFDEFKLQANLMHLETQVRLVVQFLDIRVIALGVLHHSSSLFVNSNARQLLHPPGVQSWIDDTDTISDATEAFDIVPSISSQRSPQVVTFAPQSLPNPYTPVLLQTAGGVPLHRAESNESTGSNHAPGRGVPFRRTMSNEANGRAAAGNGIFRRLTVSFGDRIFGGVSNDAGPSSPTIPGPVLGRSASHQPVHSFSTAPRTNGHTLPPSTSAPLAVPAIASSSSTYSTTNGPVSPSLAPPSGELLYPPLKYPTPVPEHRNYPNYTPSGSDNRWSRKGTLWELDEGGMLWAGPMMIVAQLVHPDNARVGEALDLTGQGRWAAFTTQDLFALAPWMEERVTKVVDGMGLGVF</sequence>
<feature type="region of interest" description="Disordered" evidence="1">
    <location>
        <begin position="349"/>
        <end position="397"/>
    </location>
</feature>
<dbReference type="STRING" id="1330018.A0A167NUM2"/>
<dbReference type="Proteomes" id="UP000076738">
    <property type="component" value="Unassembled WGS sequence"/>
</dbReference>
<feature type="domain" description="F-box" evidence="2">
    <location>
        <begin position="8"/>
        <end position="56"/>
    </location>
</feature>
<dbReference type="OrthoDB" id="2532648at2759"/>
<feature type="region of interest" description="Disordered" evidence="1">
    <location>
        <begin position="405"/>
        <end position="424"/>
    </location>
</feature>
<protein>
    <recommendedName>
        <fullName evidence="2">F-box domain-containing protein</fullName>
    </recommendedName>
</protein>
<dbReference type="SMART" id="SM00256">
    <property type="entry name" value="FBOX"/>
    <property type="match status" value="1"/>
</dbReference>
<name>A0A167NUM2_CALVF</name>
<proteinExistence type="predicted"/>
<dbReference type="AlphaFoldDB" id="A0A167NUM2"/>
<evidence type="ECO:0000259" key="2">
    <source>
        <dbReference type="PROSITE" id="PS50181"/>
    </source>
</evidence>
<organism evidence="3 4">
    <name type="scientific">Calocera viscosa (strain TUFC12733)</name>
    <dbReference type="NCBI Taxonomy" id="1330018"/>
    <lineage>
        <taxon>Eukaryota</taxon>
        <taxon>Fungi</taxon>
        <taxon>Dikarya</taxon>
        <taxon>Basidiomycota</taxon>
        <taxon>Agaricomycotina</taxon>
        <taxon>Dacrymycetes</taxon>
        <taxon>Dacrymycetales</taxon>
        <taxon>Dacrymycetaceae</taxon>
        <taxon>Calocera</taxon>
    </lineage>
</organism>
<dbReference type="InterPro" id="IPR001810">
    <property type="entry name" value="F-box_dom"/>
</dbReference>
<dbReference type="PROSITE" id="PS50181">
    <property type="entry name" value="FBOX"/>
    <property type="match status" value="1"/>
</dbReference>
<gene>
    <name evidence="3" type="ORF">CALVIDRAFT_562484</name>
</gene>
<accession>A0A167NUM2</accession>
<evidence type="ECO:0000313" key="4">
    <source>
        <dbReference type="Proteomes" id="UP000076738"/>
    </source>
</evidence>
<dbReference type="Gene3D" id="1.20.1280.50">
    <property type="match status" value="1"/>
</dbReference>
<keyword evidence="4" id="KW-1185">Reference proteome</keyword>